<dbReference type="InterPro" id="IPR011010">
    <property type="entry name" value="DNA_brk_join_enz"/>
</dbReference>
<proteinExistence type="predicted"/>
<name>A0A242WHB8_BACTU</name>
<keyword evidence="1" id="KW-0233">DNA recombination</keyword>
<organism evidence="3 4">
    <name type="scientific">Bacillus thuringiensis serovar mexicanensis</name>
    <dbReference type="NCBI Taxonomy" id="180868"/>
    <lineage>
        <taxon>Bacteria</taxon>
        <taxon>Bacillati</taxon>
        <taxon>Bacillota</taxon>
        <taxon>Bacilli</taxon>
        <taxon>Bacillales</taxon>
        <taxon>Bacillaceae</taxon>
        <taxon>Bacillus</taxon>
        <taxon>Bacillus cereus group</taxon>
    </lineage>
</organism>
<feature type="region of interest" description="Disordered" evidence="2">
    <location>
        <begin position="345"/>
        <end position="365"/>
    </location>
</feature>
<dbReference type="GO" id="GO:0015074">
    <property type="term" value="P:DNA integration"/>
    <property type="evidence" value="ECO:0007669"/>
    <property type="project" value="InterPro"/>
</dbReference>
<dbReference type="GO" id="GO:0003677">
    <property type="term" value="F:DNA binding"/>
    <property type="evidence" value="ECO:0007669"/>
    <property type="project" value="InterPro"/>
</dbReference>
<comment type="caution">
    <text evidence="3">The sequence shown here is derived from an EMBL/GenBank/DDBJ whole genome shotgun (WGS) entry which is preliminary data.</text>
</comment>
<evidence type="ECO:0000256" key="1">
    <source>
        <dbReference type="ARBA" id="ARBA00023172"/>
    </source>
</evidence>
<dbReference type="SUPFAM" id="SSF56349">
    <property type="entry name" value="DNA breaking-rejoining enzymes"/>
    <property type="match status" value="1"/>
</dbReference>
<dbReference type="EMBL" id="NFCF01000025">
    <property type="protein sequence ID" value="OTW55354.1"/>
    <property type="molecule type" value="Genomic_DNA"/>
</dbReference>
<protein>
    <submittedName>
        <fullName evidence="3">Integrase</fullName>
    </submittedName>
</protein>
<evidence type="ECO:0000256" key="2">
    <source>
        <dbReference type="SAM" id="MobiDB-lite"/>
    </source>
</evidence>
<evidence type="ECO:0000313" key="3">
    <source>
        <dbReference type="EMBL" id="OTW55354.1"/>
    </source>
</evidence>
<dbReference type="AlphaFoldDB" id="A0A242WHB8"/>
<dbReference type="Gene3D" id="1.10.443.10">
    <property type="entry name" value="Intergrase catalytic core"/>
    <property type="match status" value="1"/>
</dbReference>
<evidence type="ECO:0000313" key="4">
    <source>
        <dbReference type="Proteomes" id="UP000195152"/>
    </source>
</evidence>
<dbReference type="Proteomes" id="UP000195152">
    <property type="component" value="Unassembled WGS sequence"/>
</dbReference>
<sequence length="570" mass="67982">MGVEISMKDFEGIEEFSDDYFELETSIDISRDILEKEQMLNFLSKCKFEDNIWIFTKELEQQRAKIDFNSLVIHKGISEKLLSIIKCWIARLIEKYKARTVLKHFLALERIIVISNVFELDKIKDVKDDLVEKNVLRRLYNCIAVLNFIDYYSAIDRDGKYIEMFLEIKKGLKVPQTIRRLPPSHDVLKFSLILEDYIVKIEDKNAYYMYFPLYIWWTLSNLIPMRPSEFCNIERECLFIDDGETYIRLPRTKLKQNIRGIQIIDNIYIPEELYHMISKYIKETQAFGVSETLISYLSIPIRSEKLKLNKKRFTVENLYILLEHFHEDIIFKQYGYTFKPPSDEEKNVKLRSSSRPSSSKREISQKIRANDTRHFAFLNLMRQGYHPVEIARLGGHINIQTQYHYHQHTEYWVDTEVLQLMLRFNLQENRFKKAVGLGKTSNIKIDEKFKEKFVLRPAKSGHKRMLDLGYCTDPLQYCKVDECYMCNDWRISESELYSKYHLIELKMRENEKEISDLMHALRNLHLQAIKHTSDIQFSVHNTTFSKDLKETAKQLDYVLKKKQKLNHLSL</sequence>
<accession>A0A242WHB8</accession>
<dbReference type="InterPro" id="IPR013762">
    <property type="entry name" value="Integrase-like_cat_sf"/>
</dbReference>
<gene>
    <name evidence="3" type="ORF">BK699_00920</name>
</gene>
<reference evidence="3 4" key="1">
    <citation type="submission" date="2016-10" db="EMBL/GenBank/DDBJ databases">
        <title>Comparative genomics of Bacillus thuringiensis reveals a path to pathogens against multiple invertebrate hosts.</title>
        <authorList>
            <person name="Zheng J."/>
            <person name="Gao Q."/>
            <person name="Liu H."/>
            <person name="Peng D."/>
            <person name="Ruan L."/>
            <person name="Sun M."/>
        </authorList>
    </citation>
    <scope>NUCLEOTIDE SEQUENCE [LARGE SCALE GENOMIC DNA]</scope>
    <source>
        <strain evidence="3">BGSC 4AC1</strain>
    </source>
</reference>
<dbReference type="GO" id="GO:0006310">
    <property type="term" value="P:DNA recombination"/>
    <property type="evidence" value="ECO:0007669"/>
    <property type="project" value="UniProtKB-KW"/>
</dbReference>